<keyword evidence="8 14" id="KW-0256">Endoplasmic reticulum</keyword>
<feature type="transmembrane region" description="Helical" evidence="14">
    <location>
        <begin position="385"/>
        <end position="404"/>
    </location>
</feature>
<keyword evidence="10 14" id="KW-0472">Membrane</keyword>
<dbReference type="GO" id="GO:0005789">
    <property type="term" value="C:endoplasmic reticulum membrane"/>
    <property type="evidence" value="ECO:0007669"/>
    <property type="project" value="UniProtKB-SubCell"/>
</dbReference>
<evidence type="ECO:0000256" key="2">
    <source>
        <dbReference type="ARBA" id="ARBA00004922"/>
    </source>
</evidence>
<evidence type="ECO:0000256" key="13">
    <source>
        <dbReference type="ARBA" id="ARBA00093457"/>
    </source>
</evidence>
<feature type="transmembrane region" description="Helical" evidence="14">
    <location>
        <begin position="209"/>
        <end position="227"/>
    </location>
</feature>
<dbReference type="GO" id="GO:0052925">
    <property type="term" value="F:dol-P-Man:Man(5)GlcNAc(2)-PP-Dol alpha-1,3-mannosyltransferase activity"/>
    <property type="evidence" value="ECO:0007669"/>
    <property type="project" value="UniProtKB-EC"/>
</dbReference>
<comment type="catalytic activity">
    <reaction evidence="12 14">
        <text>an alpha-D-Man-(1-&gt;2)-alpha-D-Man-(1-&gt;2)-alpha-D-Man-(1-&gt;3)-[alpha-D-Man-(1-&gt;6)]-beta-D-Man-(1-&gt;4)-beta-D-GlcNAc-(1-&gt;4)-alpha-D-GlcNAc-diphospho-di-trans,poly-cis-dolichol + a di-trans,poly-cis-dolichyl beta-D-mannosyl phosphate = an alpha-D-Man-(1-&gt;2)-alpha-D-Man-(1-&gt;2)-alpha-D-Man-(1-&gt;3)-[alpha-D-Man-(1-&gt;3)-alpha-D-Man-(1-&gt;6)]-beta-D-Man-(1-&gt;4)-beta-D-GlcNAc-(1-&gt;4)-alpha-D-GlcNAc-diphospho-di-trans,poly-cis-dolichol + a di-trans,poly-cis-dolichyl phosphate + H(+)</text>
        <dbReference type="Rhea" id="RHEA:29527"/>
        <dbReference type="Rhea" id="RHEA-COMP:19498"/>
        <dbReference type="Rhea" id="RHEA-COMP:19501"/>
        <dbReference type="Rhea" id="RHEA-COMP:19516"/>
        <dbReference type="Rhea" id="RHEA-COMP:19517"/>
        <dbReference type="ChEBI" id="CHEBI:15378"/>
        <dbReference type="ChEBI" id="CHEBI:57683"/>
        <dbReference type="ChEBI" id="CHEBI:58211"/>
        <dbReference type="ChEBI" id="CHEBI:132515"/>
        <dbReference type="ChEBI" id="CHEBI:132516"/>
        <dbReference type="EC" id="2.4.1.258"/>
    </reaction>
    <physiologicalReaction direction="left-to-right" evidence="12 14">
        <dbReference type="Rhea" id="RHEA:29528"/>
    </physiologicalReaction>
</comment>
<feature type="transmembrane region" description="Helical" evidence="14">
    <location>
        <begin position="266"/>
        <end position="287"/>
    </location>
</feature>
<evidence type="ECO:0000256" key="12">
    <source>
        <dbReference type="ARBA" id="ARBA00049506"/>
    </source>
</evidence>
<evidence type="ECO:0000256" key="10">
    <source>
        <dbReference type="ARBA" id="ARBA00023136"/>
    </source>
</evidence>
<keyword evidence="6 14" id="KW-0808">Transferase</keyword>
<dbReference type="EMBL" id="HG992984">
    <property type="protein sequence ID" value="CAE7199648.1"/>
    <property type="molecule type" value="Genomic_DNA"/>
</dbReference>
<evidence type="ECO:0000256" key="7">
    <source>
        <dbReference type="ARBA" id="ARBA00022692"/>
    </source>
</evidence>
<keyword evidence="5 14" id="KW-0328">Glycosyltransferase</keyword>
<dbReference type="PANTHER" id="PTHR12646">
    <property type="entry name" value="NOT56 - RELATED"/>
    <property type="match status" value="1"/>
</dbReference>
<evidence type="ECO:0000256" key="14">
    <source>
        <dbReference type="RuleBase" id="RU364047"/>
    </source>
</evidence>
<evidence type="ECO:0000256" key="3">
    <source>
        <dbReference type="ARBA" id="ARBA00011964"/>
    </source>
</evidence>
<organism evidence="15 16">
    <name type="scientific">Pyrenophora teres f. teres</name>
    <dbReference type="NCBI Taxonomy" id="97479"/>
    <lineage>
        <taxon>Eukaryota</taxon>
        <taxon>Fungi</taxon>
        <taxon>Dikarya</taxon>
        <taxon>Ascomycota</taxon>
        <taxon>Pezizomycotina</taxon>
        <taxon>Dothideomycetes</taxon>
        <taxon>Pleosporomycetidae</taxon>
        <taxon>Pleosporales</taxon>
        <taxon>Pleosporineae</taxon>
        <taxon>Pleosporaceae</taxon>
        <taxon>Pyrenophora</taxon>
    </lineage>
</organism>
<comment type="pathway">
    <text evidence="2 14">Protein modification; protein glycosylation.</text>
</comment>
<dbReference type="InterPro" id="IPR007873">
    <property type="entry name" value="Glycosyltransferase_ALG3"/>
</dbReference>
<evidence type="ECO:0000313" key="15">
    <source>
        <dbReference type="EMBL" id="CAE7199648.1"/>
    </source>
</evidence>
<comment type="subcellular location">
    <subcellularLocation>
        <location evidence="1 14">Endoplasmic reticulum membrane</location>
        <topology evidence="1 14">Multi-pass membrane protein</topology>
    </subcellularLocation>
</comment>
<dbReference type="EC" id="2.4.1.258" evidence="3 14"/>
<evidence type="ECO:0000256" key="11">
    <source>
        <dbReference type="ARBA" id="ARBA00044743"/>
    </source>
</evidence>
<sequence>MSSSSSSLLTRARDLAFNPEHTRWMTPLLLIADAALCGVVIEKIPYTEIDWSTYMQQIAIFLKGERDYAKIAGDTGPLVYPGAHVWIYKYLYAWTDEGRNIVLAQYIFALVYLLTLAVVIQCYRRARVPPYIFPLLILSKRLHSIFVLRCFNDCFAALFFWLAIYCYQRNQWHIGSALYSTGLNVKMTLLLPLPAIGIIMVMKLGGREALTQAMIIGQVAILFGYPFRKRSLSYFPAAFNFGRSFLYKWTVNWRFVPESIFLSKPFALGLLALNIGLLFVFVLTRWIKPSKRSFRGFLKLCVPTIEPRDQDTMASKITPDFTTTTILTAMTVGLLCARSLHYQFYAYIAWCTPFLLWKAGFNPVAVYALWGAQEWAWNVYPSTPLSSATAVGVLAITVAGVWWGTRKEYEGVTKGVIEDDHPHKE</sequence>
<keyword evidence="9 14" id="KW-1133">Transmembrane helix</keyword>
<comment type="function">
    <text evidence="11 14">Dol-P-Man:Man(5)GlcNAc(2)-PP-Dol alpha-1,3-mannosyltransferase that operates in the biosynthetic pathway of dolichol-linked oligosaccharides, the glycan precursors employed in protein asparagine (N)-glycosylation. The assembly of dolichol-linked oligosaccharides begins on the cytosolic side of the endoplasmic reticulum membrane and finishes in its lumen. The sequential addition of sugars to dolichol pyrophosphate produces dolichol-linked oligosaccharides containing fourteen sugars, including two GlcNAcs, nine mannoses and three glucoses. Once assembled, the oligosaccharide is transferred from the lipid to nascent proteins by oligosaccharyltransferases. In the lumen of the endoplasmic reticulum, adds the first dolichyl beta-D-mannosyl phosphate derived mannose in an alpha-1,3 linkage to Man(5)GlcNAc(2)-PP-dolichol to produce Man(6)GlcNAc(2)-PP-dolichol.</text>
</comment>
<comment type="similarity">
    <text evidence="13">Belongs to the glycosyltransferase ALG3 family.</text>
</comment>
<feature type="transmembrane region" description="Helical" evidence="14">
    <location>
        <begin position="103"/>
        <end position="123"/>
    </location>
</feature>
<evidence type="ECO:0000256" key="8">
    <source>
        <dbReference type="ARBA" id="ARBA00022824"/>
    </source>
</evidence>
<evidence type="ECO:0000256" key="4">
    <source>
        <dbReference type="ARBA" id="ARBA00015561"/>
    </source>
</evidence>
<gene>
    <name evidence="15" type="ORF">PTTW11_08499</name>
</gene>
<dbReference type="Pfam" id="PF05208">
    <property type="entry name" value="ALG3"/>
    <property type="match status" value="1"/>
</dbReference>
<protein>
    <recommendedName>
        <fullName evidence="4 14">Dol-P-Man:Man(5)GlcNAc(2)-PP-Dol alpha-1,3-mannosyltransferase</fullName>
        <ecNumber evidence="3 14">2.4.1.258</ecNumber>
    </recommendedName>
    <alternativeName>
        <fullName evidence="14">Dol-P-Man-dependent alpha(1-3)-mannosyltransferase</fullName>
    </alternativeName>
</protein>
<evidence type="ECO:0000313" key="16">
    <source>
        <dbReference type="Proteomes" id="UP000472372"/>
    </source>
</evidence>
<dbReference type="PANTHER" id="PTHR12646:SF0">
    <property type="entry name" value="DOL-P-MAN:MAN(5)GLCNAC(2)-PP-DOL ALPHA-1,3-MANNOSYLTRANSFERASE"/>
    <property type="match status" value="1"/>
</dbReference>
<name>A0A6S6WEB7_9PLEO</name>
<evidence type="ECO:0000256" key="1">
    <source>
        <dbReference type="ARBA" id="ARBA00004477"/>
    </source>
</evidence>
<dbReference type="UniPathway" id="UPA00378"/>
<feature type="transmembrane region" description="Helical" evidence="14">
    <location>
        <begin position="144"/>
        <end position="165"/>
    </location>
</feature>
<dbReference type="AlphaFoldDB" id="A0A6S6WEB7"/>
<keyword evidence="7 14" id="KW-0812">Transmembrane</keyword>
<dbReference type="Proteomes" id="UP000472372">
    <property type="component" value="Chromosome 8"/>
</dbReference>
<evidence type="ECO:0000256" key="9">
    <source>
        <dbReference type="ARBA" id="ARBA00022989"/>
    </source>
</evidence>
<reference evidence="15" key="1">
    <citation type="submission" date="2021-02" db="EMBL/GenBank/DDBJ databases">
        <authorList>
            <person name="Syme A R."/>
            <person name="Syme A R."/>
            <person name="Moolhuijzen P."/>
        </authorList>
    </citation>
    <scope>NUCLEOTIDE SEQUENCE</scope>
    <source>
        <strain evidence="15">W1-1</strain>
    </source>
</reference>
<evidence type="ECO:0000256" key="5">
    <source>
        <dbReference type="ARBA" id="ARBA00022676"/>
    </source>
</evidence>
<feature type="transmembrane region" description="Helical" evidence="14">
    <location>
        <begin position="185"/>
        <end position="202"/>
    </location>
</feature>
<feature type="transmembrane region" description="Helical" evidence="14">
    <location>
        <begin position="344"/>
        <end position="370"/>
    </location>
</feature>
<evidence type="ECO:0000256" key="6">
    <source>
        <dbReference type="ARBA" id="ARBA00022679"/>
    </source>
</evidence>
<accession>A0A6S6WEB7</accession>
<proteinExistence type="inferred from homology"/>